<proteinExistence type="predicted"/>
<accession>A0ABW2CS37</accession>
<protein>
    <submittedName>
        <fullName evidence="2">Uncharacterized protein</fullName>
    </submittedName>
</protein>
<dbReference type="EMBL" id="JBHSXS010000019">
    <property type="protein sequence ID" value="MFC6883433.1"/>
    <property type="molecule type" value="Genomic_DNA"/>
</dbReference>
<reference evidence="3" key="1">
    <citation type="journal article" date="2019" name="Int. J. Syst. Evol. Microbiol.">
        <title>The Global Catalogue of Microorganisms (GCM) 10K type strain sequencing project: providing services to taxonomists for standard genome sequencing and annotation.</title>
        <authorList>
            <consortium name="The Broad Institute Genomics Platform"/>
            <consortium name="The Broad Institute Genome Sequencing Center for Infectious Disease"/>
            <person name="Wu L."/>
            <person name="Ma J."/>
        </authorList>
    </citation>
    <scope>NUCLEOTIDE SEQUENCE [LARGE SCALE GENOMIC DNA]</scope>
    <source>
        <strain evidence="3">JCM 3369</strain>
    </source>
</reference>
<evidence type="ECO:0000313" key="2">
    <source>
        <dbReference type="EMBL" id="MFC6883433.1"/>
    </source>
</evidence>
<evidence type="ECO:0000256" key="1">
    <source>
        <dbReference type="SAM" id="MobiDB-lite"/>
    </source>
</evidence>
<evidence type="ECO:0000313" key="3">
    <source>
        <dbReference type="Proteomes" id="UP001596380"/>
    </source>
</evidence>
<organism evidence="2 3">
    <name type="scientific">Actinomadura yumaensis</name>
    <dbReference type="NCBI Taxonomy" id="111807"/>
    <lineage>
        <taxon>Bacteria</taxon>
        <taxon>Bacillati</taxon>
        <taxon>Actinomycetota</taxon>
        <taxon>Actinomycetes</taxon>
        <taxon>Streptosporangiales</taxon>
        <taxon>Thermomonosporaceae</taxon>
        <taxon>Actinomadura</taxon>
    </lineage>
</organism>
<dbReference type="Proteomes" id="UP001596380">
    <property type="component" value="Unassembled WGS sequence"/>
</dbReference>
<feature type="compositionally biased region" description="Low complexity" evidence="1">
    <location>
        <begin position="67"/>
        <end position="78"/>
    </location>
</feature>
<comment type="caution">
    <text evidence="2">The sequence shown here is derived from an EMBL/GenBank/DDBJ whole genome shotgun (WGS) entry which is preliminary data.</text>
</comment>
<gene>
    <name evidence="2" type="ORF">ACFQKB_26990</name>
</gene>
<name>A0ABW2CS37_9ACTN</name>
<dbReference type="RefSeq" id="WP_378050286.1">
    <property type="nucleotide sequence ID" value="NZ_JBHSXE010000002.1"/>
</dbReference>
<feature type="region of interest" description="Disordered" evidence="1">
    <location>
        <begin position="67"/>
        <end position="95"/>
    </location>
</feature>
<sequence length="95" mass="9818">MAFTSIKDAQAANDLARFLLPELPGNGSPLPSPEKARDALAHLLDMANAKYGAGLNGKPVRAAWDRAAPTPAALPPAATGGGDGEDEFDLSDEDF</sequence>
<keyword evidence="3" id="KW-1185">Reference proteome</keyword>
<feature type="compositionally biased region" description="Acidic residues" evidence="1">
    <location>
        <begin position="83"/>
        <end position="95"/>
    </location>
</feature>